<dbReference type="EMBL" id="BLXT01004727">
    <property type="protein sequence ID" value="GFO16956.1"/>
    <property type="molecule type" value="Genomic_DNA"/>
</dbReference>
<proteinExistence type="predicted"/>
<organism evidence="2 3">
    <name type="scientific">Plakobranchus ocellatus</name>
    <dbReference type="NCBI Taxonomy" id="259542"/>
    <lineage>
        <taxon>Eukaryota</taxon>
        <taxon>Metazoa</taxon>
        <taxon>Spiralia</taxon>
        <taxon>Lophotrochozoa</taxon>
        <taxon>Mollusca</taxon>
        <taxon>Gastropoda</taxon>
        <taxon>Heterobranchia</taxon>
        <taxon>Euthyneura</taxon>
        <taxon>Panpulmonata</taxon>
        <taxon>Sacoglossa</taxon>
        <taxon>Placobranchoidea</taxon>
        <taxon>Plakobranchidae</taxon>
        <taxon>Plakobranchus</taxon>
    </lineage>
</organism>
<comment type="caution">
    <text evidence="2">The sequence shown here is derived from an EMBL/GenBank/DDBJ whole genome shotgun (WGS) entry which is preliminary data.</text>
</comment>
<feature type="region of interest" description="Disordered" evidence="1">
    <location>
        <begin position="1"/>
        <end position="26"/>
    </location>
</feature>
<dbReference type="AlphaFoldDB" id="A0AAV4B940"/>
<accession>A0AAV4B940</accession>
<protein>
    <submittedName>
        <fullName evidence="2">Uncharacterized protein</fullName>
    </submittedName>
</protein>
<gene>
    <name evidence="2" type="ORF">PoB_004346100</name>
</gene>
<keyword evidence="3" id="KW-1185">Reference proteome</keyword>
<name>A0AAV4B940_9GAST</name>
<dbReference type="Proteomes" id="UP000735302">
    <property type="component" value="Unassembled WGS sequence"/>
</dbReference>
<evidence type="ECO:0000313" key="3">
    <source>
        <dbReference type="Proteomes" id="UP000735302"/>
    </source>
</evidence>
<evidence type="ECO:0000256" key="1">
    <source>
        <dbReference type="SAM" id="MobiDB-lite"/>
    </source>
</evidence>
<evidence type="ECO:0000313" key="2">
    <source>
        <dbReference type="EMBL" id="GFO16956.1"/>
    </source>
</evidence>
<sequence>MLLQRGQKWPLDEPIASRHDTVDTSPQQSYKDISLLELSCLVLETDSSETILNLLLLPDSPDPEIRRTLLK</sequence>
<reference evidence="2 3" key="1">
    <citation type="journal article" date="2021" name="Elife">
        <title>Chloroplast acquisition without the gene transfer in kleptoplastic sea slugs, Plakobranchus ocellatus.</title>
        <authorList>
            <person name="Maeda T."/>
            <person name="Takahashi S."/>
            <person name="Yoshida T."/>
            <person name="Shimamura S."/>
            <person name="Takaki Y."/>
            <person name="Nagai Y."/>
            <person name="Toyoda A."/>
            <person name="Suzuki Y."/>
            <person name="Arimoto A."/>
            <person name="Ishii H."/>
            <person name="Satoh N."/>
            <person name="Nishiyama T."/>
            <person name="Hasebe M."/>
            <person name="Maruyama T."/>
            <person name="Minagawa J."/>
            <person name="Obokata J."/>
            <person name="Shigenobu S."/>
        </authorList>
    </citation>
    <scope>NUCLEOTIDE SEQUENCE [LARGE SCALE GENOMIC DNA]</scope>
</reference>